<feature type="domain" description="Translation elongation factor P/YeiP central" evidence="3">
    <location>
        <begin position="138"/>
        <end position="192"/>
    </location>
</feature>
<name>A0AAV0M284_9ROSI</name>
<dbReference type="SUPFAM" id="SSF50104">
    <property type="entry name" value="Translation proteins SH3-like domain"/>
    <property type="match status" value="1"/>
</dbReference>
<dbReference type="Pfam" id="PF08207">
    <property type="entry name" value="EFP_N"/>
    <property type="match status" value="1"/>
</dbReference>
<dbReference type="AlphaFoldDB" id="A0AAV0M284"/>
<comment type="similarity">
    <text evidence="1">Belongs to the elongation factor P family.</text>
</comment>
<evidence type="ECO:0000259" key="3">
    <source>
        <dbReference type="SMART" id="SM01185"/>
    </source>
</evidence>
<evidence type="ECO:0000259" key="2">
    <source>
        <dbReference type="SMART" id="SM00841"/>
    </source>
</evidence>
<dbReference type="SUPFAM" id="SSF50249">
    <property type="entry name" value="Nucleic acid-binding proteins"/>
    <property type="match status" value="2"/>
</dbReference>
<evidence type="ECO:0008006" key="6">
    <source>
        <dbReference type="Google" id="ProtNLM"/>
    </source>
</evidence>
<dbReference type="FunFam" id="2.40.50.140:FF:000004">
    <property type="entry name" value="Elongation factor P"/>
    <property type="match status" value="1"/>
</dbReference>
<keyword evidence="5" id="KW-1185">Reference proteome</keyword>
<dbReference type="InterPro" id="IPR013185">
    <property type="entry name" value="Transl_elong_KOW-like"/>
</dbReference>
<dbReference type="NCBIfam" id="NF001810">
    <property type="entry name" value="PRK00529.1"/>
    <property type="match status" value="1"/>
</dbReference>
<dbReference type="InterPro" id="IPR008991">
    <property type="entry name" value="Translation_prot_SH3-like_sf"/>
</dbReference>
<proteinExistence type="inferred from homology"/>
<feature type="domain" description="Elongation factor P C-terminal" evidence="2">
    <location>
        <begin position="200"/>
        <end position="255"/>
    </location>
</feature>
<dbReference type="InterPro" id="IPR014722">
    <property type="entry name" value="Rib_uL2_dom2"/>
</dbReference>
<dbReference type="PANTHER" id="PTHR30053:SF14">
    <property type="entry name" value="TRANSLATION ELONGATION FACTOR KOW-LIKE DOMAIN-CONTAINING PROTEIN"/>
    <property type="match status" value="1"/>
</dbReference>
<dbReference type="Pfam" id="PF09285">
    <property type="entry name" value="Elong-fact-P_C"/>
    <property type="match status" value="1"/>
</dbReference>
<dbReference type="InterPro" id="IPR012340">
    <property type="entry name" value="NA-bd_OB-fold"/>
</dbReference>
<reference evidence="4" key="1">
    <citation type="submission" date="2022-08" db="EMBL/GenBank/DDBJ databases">
        <authorList>
            <person name="Gutierrez-Valencia J."/>
        </authorList>
    </citation>
    <scope>NUCLEOTIDE SEQUENCE</scope>
</reference>
<protein>
    <recommendedName>
        <fullName evidence="6">Elongation factor P</fullName>
    </recommendedName>
</protein>
<dbReference type="Proteomes" id="UP001154282">
    <property type="component" value="Unassembled WGS sequence"/>
</dbReference>
<evidence type="ECO:0000313" key="5">
    <source>
        <dbReference type="Proteomes" id="UP001154282"/>
    </source>
</evidence>
<dbReference type="InterPro" id="IPR015365">
    <property type="entry name" value="Elong-fact-P_C"/>
</dbReference>
<dbReference type="InterPro" id="IPR001059">
    <property type="entry name" value="Transl_elong_P/YeiP_cen"/>
</dbReference>
<gene>
    <name evidence="4" type="ORF">LITE_LOCUS26564</name>
</gene>
<dbReference type="CDD" id="cd04470">
    <property type="entry name" value="S1_EF-P_repeat_1"/>
    <property type="match status" value="1"/>
</dbReference>
<dbReference type="SMART" id="SM00841">
    <property type="entry name" value="Elong-fact-P_C"/>
    <property type="match status" value="1"/>
</dbReference>
<comment type="caution">
    <text evidence="4">The sequence shown here is derived from an EMBL/GenBank/DDBJ whole genome shotgun (WGS) entry which is preliminary data.</text>
</comment>
<accession>A0AAV0M284</accession>
<evidence type="ECO:0000256" key="1">
    <source>
        <dbReference type="ARBA" id="ARBA00009479"/>
    </source>
</evidence>
<organism evidence="4 5">
    <name type="scientific">Linum tenue</name>
    <dbReference type="NCBI Taxonomy" id="586396"/>
    <lineage>
        <taxon>Eukaryota</taxon>
        <taxon>Viridiplantae</taxon>
        <taxon>Streptophyta</taxon>
        <taxon>Embryophyta</taxon>
        <taxon>Tracheophyta</taxon>
        <taxon>Spermatophyta</taxon>
        <taxon>Magnoliopsida</taxon>
        <taxon>eudicotyledons</taxon>
        <taxon>Gunneridae</taxon>
        <taxon>Pentapetalae</taxon>
        <taxon>rosids</taxon>
        <taxon>fabids</taxon>
        <taxon>Malpighiales</taxon>
        <taxon>Linaceae</taxon>
        <taxon>Linum</taxon>
    </lineage>
</organism>
<dbReference type="GO" id="GO:0043043">
    <property type="term" value="P:peptide biosynthetic process"/>
    <property type="evidence" value="ECO:0007669"/>
    <property type="project" value="InterPro"/>
</dbReference>
<dbReference type="FunFam" id="2.40.50.140:FF:000009">
    <property type="entry name" value="Elongation factor P"/>
    <property type="match status" value="1"/>
</dbReference>
<sequence length="256" mass="28685">MMRGLLKLYNSPHSCKRPSQALFFVTRASFSSSASLHSVLNVLSSPKCDGATTIENIGFQHPWSLIQHRGVKVNAIHLRPGNVIEKSGRIYQVVEVEHRQRGRGGAMMQIELRDVDSGTKQNSRFGTEESVERVFVQEKSFACLYTEDKMAYLMDPVNFEQLEVPLELFGKAAAYLKEDLKVKLQLYDDRPLSGSVPKQVTCSIKETLANMKGTTVTPRYVKAVLDNGLTVQVPSYLQIGEKIIINTEDDTFVSRA</sequence>
<dbReference type="EMBL" id="CAMGYJ010000007">
    <property type="protein sequence ID" value="CAI0440586.1"/>
    <property type="molecule type" value="Genomic_DNA"/>
</dbReference>
<evidence type="ECO:0000313" key="4">
    <source>
        <dbReference type="EMBL" id="CAI0440586.1"/>
    </source>
</evidence>
<dbReference type="InterPro" id="IPR020599">
    <property type="entry name" value="Transl_elong_fac_P/YeiP"/>
</dbReference>
<dbReference type="Gene3D" id="2.40.50.140">
    <property type="entry name" value="Nucleic acid-binding proteins"/>
    <property type="match status" value="2"/>
</dbReference>
<dbReference type="PANTHER" id="PTHR30053">
    <property type="entry name" value="ELONGATION FACTOR P"/>
    <property type="match status" value="1"/>
</dbReference>
<dbReference type="GO" id="GO:0003746">
    <property type="term" value="F:translation elongation factor activity"/>
    <property type="evidence" value="ECO:0007669"/>
    <property type="project" value="InterPro"/>
</dbReference>
<dbReference type="GO" id="GO:0005829">
    <property type="term" value="C:cytosol"/>
    <property type="evidence" value="ECO:0007669"/>
    <property type="project" value="UniProtKB-ARBA"/>
</dbReference>
<dbReference type="SMART" id="SM01185">
    <property type="entry name" value="EFP"/>
    <property type="match status" value="1"/>
</dbReference>
<dbReference type="Pfam" id="PF01132">
    <property type="entry name" value="EFP"/>
    <property type="match status" value="1"/>
</dbReference>
<dbReference type="Gene3D" id="2.30.30.30">
    <property type="match status" value="1"/>
</dbReference>